<evidence type="ECO:0000313" key="1">
    <source>
        <dbReference type="EMBL" id="KAL1265019.1"/>
    </source>
</evidence>
<dbReference type="EMBL" id="JAYMGO010000011">
    <property type="protein sequence ID" value="KAL1265019.1"/>
    <property type="molecule type" value="Genomic_DNA"/>
</dbReference>
<keyword evidence="2" id="KW-1185">Reference proteome</keyword>
<evidence type="ECO:0000313" key="2">
    <source>
        <dbReference type="Proteomes" id="UP001558613"/>
    </source>
</evidence>
<sequence length="116" mass="12201">MCVALSKGPLALLFGFGEMFRATGKSCQTACGELQALAHVCLFHLCPSCPLHRSALSFGVQLVRAEPEPVFNFRLSPLHLISLTGGDLPPSILALPANGIVKEASPHPCGLLGCMC</sequence>
<evidence type="ECO:0008006" key="3">
    <source>
        <dbReference type="Google" id="ProtNLM"/>
    </source>
</evidence>
<organism evidence="1 2">
    <name type="scientific">Cirrhinus molitorella</name>
    <name type="common">mud carp</name>
    <dbReference type="NCBI Taxonomy" id="172907"/>
    <lineage>
        <taxon>Eukaryota</taxon>
        <taxon>Metazoa</taxon>
        <taxon>Chordata</taxon>
        <taxon>Craniata</taxon>
        <taxon>Vertebrata</taxon>
        <taxon>Euteleostomi</taxon>
        <taxon>Actinopterygii</taxon>
        <taxon>Neopterygii</taxon>
        <taxon>Teleostei</taxon>
        <taxon>Ostariophysi</taxon>
        <taxon>Cypriniformes</taxon>
        <taxon>Cyprinidae</taxon>
        <taxon>Labeoninae</taxon>
        <taxon>Labeonini</taxon>
        <taxon>Cirrhinus</taxon>
    </lineage>
</organism>
<reference evidence="1 2" key="1">
    <citation type="submission" date="2023-09" db="EMBL/GenBank/DDBJ databases">
        <authorList>
            <person name="Wang M."/>
        </authorList>
    </citation>
    <scope>NUCLEOTIDE SEQUENCE [LARGE SCALE GENOMIC DNA]</scope>
    <source>
        <strain evidence="1">GT-2023</strain>
        <tissue evidence="1">Liver</tissue>
    </source>
</reference>
<accession>A0ABR3MKP6</accession>
<proteinExistence type="predicted"/>
<dbReference type="Proteomes" id="UP001558613">
    <property type="component" value="Unassembled WGS sequence"/>
</dbReference>
<comment type="caution">
    <text evidence="1">The sequence shown here is derived from an EMBL/GenBank/DDBJ whole genome shotgun (WGS) entry which is preliminary data.</text>
</comment>
<protein>
    <recommendedName>
        <fullName evidence="3">Secreted protein</fullName>
    </recommendedName>
</protein>
<gene>
    <name evidence="1" type="ORF">QQF64_003046</name>
</gene>
<name>A0ABR3MKP6_9TELE</name>